<dbReference type="OrthoDB" id="9804264at2"/>
<dbReference type="PANTHER" id="PTHR30244">
    <property type="entry name" value="TRANSAMINASE"/>
    <property type="match status" value="1"/>
</dbReference>
<organism evidence="4 5">
    <name type="scientific">Trinickia dabaoshanensis</name>
    <dbReference type="NCBI Taxonomy" id="564714"/>
    <lineage>
        <taxon>Bacteria</taxon>
        <taxon>Pseudomonadati</taxon>
        <taxon>Pseudomonadota</taxon>
        <taxon>Betaproteobacteria</taxon>
        <taxon>Burkholderiales</taxon>
        <taxon>Burkholderiaceae</taxon>
        <taxon>Trinickia</taxon>
    </lineage>
</organism>
<dbReference type="InterPro" id="IPR015422">
    <property type="entry name" value="PyrdxlP-dep_Trfase_small"/>
</dbReference>
<dbReference type="InterPro" id="IPR026385">
    <property type="entry name" value="LegC-like"/>
</dbReference>
<dbReference type="GO" id="GO:0008483">
    <property type="term" value="F:transaminase activity"/>
    <property type="evidence" value="ECO:0007669"/>
    <property type="project" value="UniProtKB-KW"/>
</dbReference>
<dbReference type="PANTHER" id="PTHR30244:SF30">
    <property type="entry name" value="BLR5990 PROTEIN"/>
    <property type="match status" value="1"/>
</dbReference>
<evidence type="ECO:0000313" key="4">
    <source>
        <dbReference type="EMBL" id="PMS15866.1"/>
    </source>
</evidence>
<accession>A0A2N7VFE2</accession>
<keyword evidence="5" id="KW-1185">Reference proteome</keyword>
<dbReference type="RefSeq" id="WP_102648276.1">
    <property type="nucleotide sequence ID" value="NZ_PNYA01000028.1"/>
</dbReference>
<gene>
    <name evidence="4" type="ORF">C0Z18_25675</name>
</gene>
<dbReference type="GO" id="GO:0000271">
    <property type="term" value="P:polysaccharide biosynthetic process"/>
    <property type="evidence" value="ECO:0007669"/>
    <property type="project" value="TreeGrafter"/>
</dbReference>
<dbReference type="InterPro" id="IPR015421">
    <property type="entry name" value="PyrdxlP-dep_Trfase_major"/>
</dbReference>
<dbReference type="EMBL" id="PNYA01000028">
    <property type="protein sequence ID" value="PMS15866.1"/>
    <property type="molecule type" value="Genomic_DNA"/>
</dbReference>
<dbReference type="NCBIfam" id="TIGR04181">
    <property type="entry name" value="NHT_00031"/>
    <property type="match status" value="1"/>
</dbReference>
<dbReference type="Gene3D" id="3.40.640.10">
    <property type="entry name" value="Type I PLP-dependent aspartate aminotransferase-like (Major domain)"/>
    <property type="match status" value="1"/>
</dbReference>
<sequence>MSRAATIVQAVREAYHRPDGFLPLHAPIFEGNESAYVLKTIESTFVSSVGEYVSQFERMLQDITGAAHVVATTNGTTALHMSLLLAGVERDDLVVTQSLSFVATANSIAHAGAVPAFVDVDADTLGMSPTALDAFLERECERSSRGCVHRGSGRRVAACVPMHSFGLPARIQEIADVCRKWSIPLIEDAAEALGSRVGAAHCGTFGLLGTLSFNGNKICTTGGGGAIMTNDPEIAKRAKHLTTTAKVPHRWRFEHDAIGYNFRLPNLNAALGCAQLERLDKFIEFKRDLVNRYVHAFAGTGIQVMTERPGTYSNYWLCAILLADRDERDACLEATNEAGVMTRPVWEPLHTLPMFADAPHGPLETTQSIADRLINIPSGVLHPSA</sequence>
<evidence type="ECO:0000313" key="5">
    <source>
        <dbReference type="Proteomes" id="UP000235616"/>
    </source>
</evidence>
<keyword evidence="4" id="KW-0808">Transferase</keyword>
<dbReference type="InterPro" id="IPR000653">
    <property type="entry name" value="DegT/StrS_aminotransferase"/>
</dbReference>
<dbReference type="InterPro" id="IPR015424">
    <property type="entry name" value="PyrdxlP-dep_Trfase"/>
</dbReference>
<evidence type="ECO:0000256" key="2">
    <source>
        <dbReference type="PIRSR" id="PIRSR000390-2"/>
    </source>
</evidence>
<dbReference type="Proteomes" id="UP000235616">
    <property type="component" value="Unassembled WGS sequence"/>
</dbReference>
<comment type="caution">
    <text evidence="4">The sequence shown here is derived from an EMBL/GenBank/DDBJ whole genome shotgun (WGS) entry which is preliminary data.</text>
</comment>
<comment type="similarity">
    <text evidence="3">Belongs to the DegT/DnrJ/EryC1 family.</text>
</comment>
<dbReference type="AlphaFoldDB" id="A0A2N7VFE2"/>
<dbReference type="SUPFAM" id="SSF53383">
    <property type="entry name" value="PLP-dependent transferases"/>
    <property type="match status" value="1"/>
</dbReference>
<feature type="active site" description="Proton acceptor" evidence="1">
    <location>
        <position position="217"/>
    </location>
</feature>
<feature type="modified residue" description="N6-(pyridoxal phosphate)lysine" evidence="2">
    <location>
        <position position="217"/>
    </location>
</feature>
<keyword evidence="4" id="KW-0032">Aminotransferase</keyword>
<name>A0A2N7VFE2_9BURK</name>
<reference evidence="4 5" key="1">
    <citation type="submission" date="2018-01" db="EMBL/GenBank/DDBJ databases">
        <title>Whole genome analyses suggest that Burkholderia sensu lato contains two further novel genera in the rhizoxinica-symbiotica group Mycetohabitans gen. nov., and Trinickia gen. nov.: implications for the evolution of diazotrophy and nodulation in the Burkholderiaceae.</title>
        <authorList>
            <person name="Estrada-de los Santos P."/>
            <person name="Palmer M."/>
            <person name="Chavez-Ramirez B."/>
            <person name="Beukes C."/>
            <person name="Steenkamp E.T."/>
            <person name="Hirsch A.M."/>
            <person name="Manyaka P."/>
            <person name="Maluk M."/>
            <person name="Lafos M."/>
            <person name="Crook M."/>
            <person name="Gross E."/>
            <person name="Simon M.F."/>
            <person name="Bueno dos Reis Junior F."/>
            <person name="Poole P.S."/>
            <person name="Venter S.N."/>
            <person name="James E.K."/>
        </authorList>
    </citation>
    <scope>NUCLEOTIDE SEQUENCE [LARGE SCALE GENOMIC DNA]</scope>
    <source>
        <strain evidence="4 5">GIMN1.004</strain>
    </source>
</reference>
<dbReference type="Gene3D" id="3.90.1150.10">
    <property type="entry name" value="Aspartate Aminotransferase, domain 1"/>
    <property type="match status" value="1"/>
</dbReference>
<proteinExistence type="inferred from homology"/>
<dbReference type="Pfam" id="PF01041">
    <property type="entry name" value="DegT_DnrJ_EryC1"/>
    <property type="match status" value="1"/>
</dbReference>
<keyword evidence="2 3" id="KW-0663">Pyridoxal phosphate</keyword>
<dbReference type="CDD" id="cd00616">
    <property type="entry name" value="AHBA_syn"/>
    <property type="match status" value="1"/>
</dbReference>
<evidence type="ECO:0000256" key="3">
    <source>
        <dbReference type="RuleBase" id="RU004508"/>
    </source>
</evidence>
<evidence type="ECO:0000256" key="1">
    <source>
        <dbReference type="PIRSR" id="PIRSR000390-1"/>
    </source>
</evidence>
<protein>
    <submittedName>
        <fullName evidence="4">Aminotransferase DegT</fullName>
    </submittedName>
</protein>
<dbReference type="GO" id="GO:0030170">
    <property type="term" value="F:pyridoxal phosphate binding"/>
    <property type="evidence" value="ECO:0007669"/>
    <property type="project" value="TreeGrafter"/>
</dbReference>
<dbReference type="PIRSF" id="PIRSF000390">
    <property type="entry name" value="PLP_StrS"/>
    <property type="match status" value="1"/>
</dbReference>